<gene>
    <name evidence="2" type="ORF">FM069_13990</name>
</gene>
<evidence type="ECO:0000313" key="3">
    <source>
        <dbReference type="Proteomes" id="UP000315235"/>
    </source>
</evidence>
<organism evidence="2 3">
    <name type="scientific">Pseudomonas mangiferae</name>
    <dbReference type="NCBI Taxonomy" id="2593654"/>
    <lineage>
        <taxon>Bacteria</taxon>
        <taxon>Pseudomonadati</taxon>
        <taxon>Pseudomonadota</taxon>
        <taxon>Gammaproteobacteria</taxon>
        <taxon>Pseudomonadales</taxon>
        <taxon>Pseudomonadaceae</taxon>
        <taxon>Pseudomonas</taxon>
    </lineage>
</organism>
<accession>A0A553GXL1</accession>
<dbReference type="OrthoDB" id="9801656at2"/>
<dbReference type="EMBL" id="VJOY01000009">
    <property type="protein sequence ID" value="TRX74237.1"/>
    <property type="molecule type" value="Genomic_DNA"/>
</dbReference>
<feature type="domain" description="N-acetyltransferase" evidence="1">
    <location>
        <begin position="12"/>
        <end position="181"/>
    </location>
</feature>
<dbReference type="PANTHER" id="PTHR43792">
    <property type="entry name" value="GNAT FAMILY, PUTATIVE (AFU_ORTHOLOGUE AFUA_3G00765)-RELATED-RELATED"/>
    <property type="match status" value="1"/>
</dbReference>
<sequence>MTEPIELETPRLRLRTWRRSDLPAYVEMSADPEVMRYFPAPQDAARTEASYERIQDHFARHGFGLWAMERKDNGAFIGMTGLGYMGFEAHFSPAVEIGWRLARAHWGQGFAREAARAALACGFERLGLEQVVAYTAVENQPSRRVMEAIGMHRDPADDFDHPDLPPGHWLRRHVLYRLWQTEWPLQNGAPATPR</sequence>
<keyword evidence="2" id="KW-0808">Transferase</keyword>
<reference evidence="2 3" key="1">
    <citation type="submission" date="2019-07" db="EMBL/GenBank/DDBJ databases">
        <title>Pseudomonas mangiferae sp. nov., isolated from bark of mango tree in Thailand.</title>
        <authorList>
            <person name="Srisuk N."/>
            <person name="Anurat P."/>
        </authorList>
    </citation>
    <scope>NUCLEOTIDE SEQUENCE [LARGE SCALE GENOMIC DNA]</scope>
    <source>
        <strain evidence="2 3">DMKU_BBB3-04</strain>
    </source>
</reference>
<evidence type="ECO:0000259" key="1">
    <source>
        <dbReference type="PROSITE" id="PS51186"/>
    </source>
</evidence>
<dbReference type="AlphaFoldDB" id="A0A553GXL1"/>
<dbReference type="GO" id="GO:0016747">
    <property type="term" value="F:acyltransferase activity, transferring groups other than amino-acyl groups"/>
    <property type="evidence" value="ECO:0007669"/>
    <property type="project" value="InterPro"/>
</dbReference>
<dbReference type="Pfam" id="PF13302">
    <property type="entry name" value="Acetyltransf_3"/>
    <property type="match status" value="1"/>
</dbReference>
<dbReference type="InterPro" id="IPR000182">
    <property type="entry name" value="GNAT_dom"/>
</dbReference>
<evidence type="ECO:0000313" key="2">
    <source>
        <dbReference type="EMBL" id="TRX74237.1"/>
    </source>
</evidence>
<dbReference type="SUPFAM" id="SSF55729">
    <property type="entry name" value="Acyl-CoA N-acyltransferases (Nat)"/>
    <property type="match status" value="1"/>
</dbReference>
<comment type="caution">
    <text evidence="2">The sequence shown here is derived from an EMBL/GenBank/DDBJ whole genome shotgun (WGS) entry which is preliminary data.</text>
</comment>
<keyword evidence="3" id="KW-1185">Reference proteome</keyword>
<dbReference type="Gene3D" id="3.40.630.30">
    <property type="match status" value="1"/>
</dbReference>
<dbReference type="Proteomes" id="UP000315235">
    <property type="component" value="Unassembled WGS sequence"/>
</dbReference>
<dbReference type="PANTHER" id="PTHR43792:SF1">
    <property type="entry name" value="N-ACETYLTRANSFERASE DOMAIN-CONTAINING PROTEIN"/>
    <property type="match status" value="1"/>
</dbReference>
<protein>
    <submittedName>
        <fullName evidence="2">GNAT family N-acetyltransferase</fullName>
    </submittedName>
</protein>
<dbReference type="InterPro" id="IPR051531">
    <property type="entry name" value="N-acetyltransferase"/>
</dbReference>
<proteinExistence type="predicted"/>
<name>A0A553GXL1_9PSED</name>
<dbReference type="InterPro" id="IPR016181">
    <property type="entry name" value="Acyl_CoA_acyltransferase"/>
</dbReference>
<dbReference type="PROSITE" id="PS51186">
    <property type="entry name" value="GNAT"/>
    <property type="match status" value="1"/>
</dbReference>
<dbReference type="RefSeq" id="WP_143488975.1">
    <property type="nucleotide sequence ID" value="NZ_VJOY01000009.1"/>
</dbReference>